<proteinExistence type="predicted"/>
<sequence>MSNNNPSDVDPSDLSRVKKIKVSHCSDGDEQSAASGALPSKLAPKDVTHRAPAARPLSLPLTRPRPPPAQSELSDHADPGCPNPPPPSLENGLRFNPHPVHWHEDGNLLVELGGHHFKLFWTLMAKASTFFRKRYNSWKNDNDKSDLMTGKEVIRLDGEGDLAVVDFVELLDLMDSSTPYRLVDKPTLKLTLSILSASHALSFDNYFRWAKENLLRLWSTGEDFDNLVVIANHGPEGATGTLRLALACQIHEVLKPAVYSLLRLPSFGFKKDRRIYESDADIDLVLGREHLVSHWTATINRLRLPSCVRKPRRIATTSSEPPCTSGDSLRSDLLHYQLLYKDGYYHNFMNDPLMGLNTLRSRLLPPNSLPTPSTADSLRKRKRIEQSDLAVDELVDIKPVINVWESARNDGGYCEDCRVRMWDICSEAMEDCWAKLDAWAALRSRQVNFQEDEALEYR</sequence>
<name>A0ACD3ARK0_9AGAR</name>
<organism evidence="1 2">
    <name type="scientific">Pluteus cervinus</name>
    <dbReference type="NCBI Taxonomy" id="181527"/>
    <lineage>
        <taxon>Eukaryota</taxon>
        <taxon>Fungi</taxon>
        <taxon>Dikarya</taxon>
        <taxon>Basidiomycota</taxon>
        <taxon>Agaricomycotina</taxon>
        <taxon>Agaricomycetes</taxon>
        <taxon>Agaricomycetidae</taxon>
        <taxon>Agaricales</taxon>
        <taxon>Pluteineae</taxon>
        <taxon>Pluteaceae</taxon>
        <taxon>Pluteus</taxon>
    </lineage>
</organism>
<evidence type="ECO:0000313" key="2">
    <source>
        <dbReference type="Proteomes" id="UP000308600"/>
    </source>
</evidence>
<evidence type="ECO:0000313" key="1">
    <source>
        <dbReference type="EMBL" id="TFK67552.1"/>
    </source>
</evidence>
<gene>
    <name evidence="1" type="ORF">BDN72DRAFT_842906</name>
</gene>
<keyword evidence="2" id="KW-1185">Reference proteome</keyword>
<dbReference type="EMBL" id="ML208373">
    <property type="protein sequence ID" value="TFK67552.1"/>
    <property type="molecule type" value="Genomic_DNA"/>
</dbReference>
<dbReference type="Proteomes" id="UP000308600">
    <property type="component" value="Unassembled WGS sequence"/>
</dbReference>
<protein>
    <submittedName>
        <fullName evidence="1">Uncharacterized protein</fullName>
    </submittedName>
</protein>
<reference evidence="1 2" key="1">
    <citation type="journal article" date="2019" name="Nat. Ecol. Evol.">
        <title>Megaphylogeny resolves global patterns of mushroom evolution.</title>
        <authorList>
            <person name="Varga T."/>
            <person name="Krizsan K."/>
            <person name="Foldi C."/>
            <person name="Dima B."/>
            <person name="Sanchez-Garcia M."/>
            <person name="Sanchez-Ramirez S."/>
            <person name="Szollosi G.J."/>
            <person name="Szarkandi J.G."/>
            <person name="Papp V."/>
            <person name="Albert L."/>
            <person name="Andreopoulos W."/>
            <person name="Angelini C."/>
            <person name="Antonin V."/>
            <person name="Barry K.W."/>
            <person name="Bougher N.L."/>
            <person name="Buchanan P."/>
            <person name="Buyck B."/>
            <person name="Bense V."/>
            <person name="Catcheside P."/>
            <person name="Chovatia M."/>
            <person name="Cooper J."/>
            <person name="Damon W."/>
            <person name="Desjardin D."/>
            <person name="Finy P."/>
            <person name="Geml J."/>
            <person name="Haridas S."/>
            <person name="Hughes K."/>
            <person name="Justo A."/>
            <person name="Karasinski D."/>
            <person name="Kautmanova I."/>
            <person name="Kiss B."/>
            <person name="Kocsube S."/>
            <person name="Kotiranta H."/>
            <person name="LaButti K.M."/>
            <person name="Lechner B.E."/>
            <person name="Liimatainen K."/>
            <person name="Lipzen A."/>
            <person name="Lukacs Z."/>
            <person name="Mihaltcheva S."/>
            <person name="Morgado L.N."/>
            <person name="Niskanen T."/>
            <person name="Noordeloos M.E."/>
            <person name="Ohm R.A."/>
            <person name="Ortiz-Santana B."/>
            <person name="Ovrebo C."/>
            <person name="Racz N."/>
            <person name="Riley R."/>
            <person name="Savchenko A."/>
            <person name="Shiryaev A."/>
            <person name="Soop K."/>
            <person name="Spirin V."/>
            <person name="Szebenyi C."/>
            <person name="Tomsovsky M."/>
            <person name="Tulloss R.E."/>
            <person name="Uehling J."/>
            <person name="Grigoriev I.V."/>
            <person name="Vagvolgyi C."/>
            <person name="Papp T."/>
            <person name="Martin F.M."/>
            <person name="Miettinen O."/>
            <person name="Hibbett D.S."/>
            <person name="Nagy L.G."/>
        </authorList>
    </citation>
    <scope>NUCLEOTIDE SEQUENCE [LARGE SCALE GENOMIC DNA]</scope>
    <source>
        <strain evidence="1 2">NL-1719</strain>
    </source>
</reference>
<accession>A0ACD3ARK0</accession>